<evidence type="ECO:0000256" key="1">
    <source>
        <dbReference type="SAM" id="Phobius"/>
    </source>
</evidence>
<protein>
    <submittedName>
        <fullName evidence="2">Uncharacterized protein</fullName>
    </submittedName>
</protein>
<feature type="transmembrane region" description="Helical" evidence="1">
    <location>
        <begin position="113"/>
        <end position="134"/>
    </location>
</feature>
<dbReference type="EMBL" id="BMES01000003">
    <property type="protein sequence ID" value="GGH32794.1"/>
    <property type="molecule type" value="Genomic_DNA"/>
</dbReference>
<keyword evidence="1" id="KW-1133">Transmembrane helix</keyword>
<sequence length="139" mass="14315">MGWRVVFGFVAGALSVLLVHQTATYFGGKLGFGGGGAWSMAPVPPFGVPAIASAAFFGGLWGVLLTSIMPHTGRGVIGAVSAVLIMAVLMSLVGWFVIAPIKGRGIGFVASRAIYPLVYNAIWAIGALVILRLMPRSGA</sequence>
<dbReference type="Proteomes" id="UP000603912">
    <property type="component" value="Unassembled WGS sequence"/>
</dbReference>
<feature type="transmembrane region" description="Helical" evidence="1">
    <location>
        <begin position="76"/>
        <end position="101"/>
    </location>
</feature>
<reference evidence="2" key="1">
    <citation type="journal article" date="2014" name="Int. J. Syst. Evol. Microbiol.">
        <title>Complete genome sequence of Corynebacterium casei LMG S-19264T (=DSM 44701T), isolated from a smear-ripened cheese.</title>
        <authorList>
            <consortium name="US DOE Joint Genome Institute (JGI-PGF)"/>
            <person name="Walter F."/>
            <person name="Albersmeier A."/>
            <person name="Kalinowski J."/>
            <person name="Ruckert C."/>
        </authorList>
    </citation>
    <scope>NUCLEOTIDE SEQUENCE</scope>
    <source>
        <strain evidence="2">CGMCC 1.12214</strain>
    </source>
</reference>
<organism evidence="2 3">
    <name type="scientific">Alsobacter metallidurans</name>
    <dbReference type="NCBI Taxonomy" id="340221"/>
    <lineage>
        <taxon>Bacteria</taxon>
        <taxon>Pseudomonadati</taxon>
        <taxon>Pseudomonadota</taxon>
        <taxon>Alphaproteobacteria</taxon>
        <taxon>Hyphomicrobiales</taxon>
        <taxon>Alsobacteraceae</taxon>
        <taxon>Alsobacter</taxon>
    </lineage>
</organism>
<proteinExistence type="predicted"/>
<comment type="caution">
    <text evidence="2">The sequence shown here is derived from an EMBL/GenBank/DDBJ whole genome shotgun (WGS) entry which is preliminary data.</text>
</comment>
<dbReference type="AlphaFoldDB" id="A0A917IBQ6"/>
<feature type="transmembrane region" description="Helical" evidence="1">
    <location>
        <begin position="46"/>
        <end position="64"/>
    </location>
</feature>
<evidence type="ECO:0000313" key="3">
    <source>
        <dbReference type="Proteomes" id="UP000603912"/>
    </source>
</evidence>
<keyword evidence="3" id="KW-1185">Reference proteome</keyword>
<accession>A0A917IBQ6</accession>
<keyword evidence="1" id="KW-0812">Transmembrane</keyword>
<evidence type="ECO:0000313" key="2">
    <source>
        <dbReference type="EMBL" id="GGH32794.1"/>
    </source>
</evidence>
<gene>
    <name evidence="2" type="ORF">GCM10007036_44970</name>
</gene>
<dbReference type="RefSeq" id="WP_188520047.1">
    <property type="nucleotide sequence ID" value="NZ_BMES01000003.1"/>
</dbReference>
<keyword evidence="1" id="KW-0472">Membrane</keyword>
<name>A0A917IBQ6_9HYPH</name>
<reference evidence="2" key="2">
    <citation type="submission" date="2020-09" db="EMBL/GenBank/DDBJ databases">
        <authorList>
            <person name="Sun Q."/>
            <person name="Zhou Y."/>
        </authorList>
    </citation>
    <scope>NUCLEOTIDE SEQUENCE</scope>
    <source>
        <strain evidence="2">CGMCC 1.12214</strain>
    </source>
</reference>